<comment type="function">
    <text evidence="5">Forms part of the polypeptide exit tunnel.</text>
</comment>
<dbReference type="GO" id="GO:0005840">
    <property type="term" value="C:ribosome"/>
    <property type="evidence" value="ECO:0007669"/>
    <property type="project" value="UniProtKB-KW"/>
</dbReference>
<evidence type="ECO:0000256" key="2">
    <source>
        <dbReference type="ARBA" id="ARBA00022980"/>
    </source>
</evidence>
<dbReference type="AlphaFoldDB" id="A0A2H0YQE0"/>
<dbReference type="GO" id="GO:0019843">
    <property type="term" value="F:rRNA binding"/>
    <property type="evidence" value="ECO:0007669"/>
    <property type="project" value="UniProtKB-UniRule"/>
</dbReference>
<comment type="caution">
    <text evidence="7">The sequence shown here is derived from an EMBL/GenBank/DDBJ whole genome shotgun (WGS) entry which is preliminary data.</text>
</comment>
<keyword evidence="5" id="KW-0699">rRNA-binding</keyword>
<dbReference type="GO" id="GO:0003735">
    <property type="term" value="F:structural constituent of ribosome"/>
    <property type="evidence" value="ECO:0007669"/>
    <property type="project" value="InterPro"/>
</dbReference>
<dbReference type="InterPro" id="IPR023574">
    <property type="entry name" value="Ribosomal_uL4_dom_sf"/>
</dbReference>
<dbReference type="InterPro" id="IPR013005">
    <property type="entry name" value="Ribosomal_uL4-like"/>
</dbReference>
<dbReference type="GO" id="GO:0006412">
    <property type="term" value="P:translation"/>
    <property type="evidence" value="ECO:0007669"/>
    <property type="project" value="UniProtKB-UniRule"/>
</dbReference>
<protein>
    <recommendedName>
        <fullName evidence="4 5">Large ribosomal subunit protein uL4</fullName>
    </recommendedName>
</protein>
<evidence type="ECO:0000256" key="3">
    <source>
        <dbReference type="ARBA" id="ARBA00023274"/>
    </source>
</evidence>
<proteinExistence type="inferred from homology"/>
<dbReference type="InterPro" id="IPR002136">
    <property type="entry name" value="Ribosomal_uL4"/>
</dbReference>
<comment type="similarity">
    <text evidence="1 5">Belongs to the universal ribosomal protein uL4 family.</text>
</comment>
<dbReference type="Gene3D" id="3.40.1370.10">
    <property type="match status" value="1"/>
</dbReference>
<dbReference type="PANTHER" id="PTHR10746">
    <property type="entry name" value="50S RIBOSOMAL PROTEIN L4"/>
    <property type="match status" value="1"/>
</dbReference>
<evidence type="ECO:0000256" key="4">
    <source>
        <dbReference type="ARBA" id="ARBA00035244"/>
    </source>
</evidence>
<sequence length="216" mass="23899">MEIKNLKISVFNSDGKAVKEVELDKTIFGVKPDTNLLHFVANAYLANKRLGLAHTKTKSEVRGGGRKPWRQKGTGRARQGSIRSPQWRGGGITFGPRSNRNWSVKINQKVKIKALAMALSAKAEDKKITLIDVLPTDGKTKSMAKLIKANKVSRTPLLIPTKTGVEILRACHNISGMQILRADSLNVLDVLKARHLILPVESLEAIKKTFFKKVSK</sequence>
<evidence type="ECO:0000313" key="8">
    <source>
        <dbReference type="Proteomes" id="UP000236845"/>
    </source>
</evidence>
<dbReference type="NCBIfam" id="TIGR03953">
    <property type="entry name" value="rplD_bact"/>
    <property type="match status" value="1"/>
</dbReference>
<evidence type="ECO:0000256" key="6">
    <source>
        <dbReference type="SAM" id="MobiDB-lite"/>
    </source>
</evidence>
<accession>A0A2H0YQE0</accession>
<dbReference type="GO" id="GO:1990904">
    <property type="term" value="C:ribonucleoprotein complex"/>
    <property type="evidence" value="ECO:0007669"/>
    <property type="project" value="UniProtKB-KW"/>
</dbReference>
<feature type="compositionally biased region" description="Basic residues" evidence="6">
    <location>
        <begin position="64"/>
        <end position="75"/>
    </location>
</feature>
<dbReference type="Pfam" id="PF00573">
    <property type="entry name" value="Ribosomal_L4"/>
    <property type="match status" value="1"/>
</dbReference>
<keyword evidence="2 5" id="KW-0689">Ribosomal protein</keyword>
<name>A0A2H0YQE0_9BACT</name>
<dbReference type="EMBL" id="PEXW01000067">
    <property type="protein sequence ID" value="PIS40489.1"/>
    <property type="molecule type" value="Genomic_DNA"/>
</dbReference>
<evidence type="ECO:0000313" key="7">
    <source>
        <dbReference type="EMBL" id="PIS40489.1"/>
    </source>
</evidence>
<comment type="function">
    <text evidence="5">One of the primary rRNA binding proteins, this protein initially binds near the 5'-end of the 23S rRNA. It is important during the early stages of 50S assembly. It makes multiple contacts with different domains of the 23S rRNA in the assembled 50S subunit and ribosome.</text>
</comment>
<feature type="region of interest" description="Disordered" evidence="6">
    <location>
        <begin position="57"/>
        <end position="90"/>
    </location>
</feature>
<evidence type="ECO:0000256" key="5">
    <source>
        <dbReference type="HAMAP-Rule" id="MF_01328"/>
    </source>
</evidence>
<dbReference type="HAMAP" id="MF_01328_B">
    <property type="entry name" value="Ribosomal_uL4_B"/>
    <property type="match status" value="1"/>
</dbReference>
<dbReference type="PANTHER" id="PTHR10746:SF6">
    <property type="entry name" value="LARGE RIBOSOMAL SUBUNIT PROTEIN UL4M"/>
    <property type="match status" value="1"/>
</dbReference>
<dbReference type="Proteomes" id="UP000236845">
    <property type="component" value="Unassembled WGS sequence"/>
</dbReference>
<keyword evidence="3 5" id="KW-0687">Ribonucleoprotein</keyword>
<dbReference type="SUPFAM" id="SSF52166">
    <property type="entry name" value="Ribosomal protein L4"/>
    <property type="match status" value="1"/>
</dbReference>
<evidence type="ECO:0000256" key="1">
    <source>
        <dbReference type="ARBA" id="ARBA00010528"/>
    </source>
</evidence>
<keyword evidence="5" id="KW-0694">RNA-binding</keyword>
<organism evidence="7 8">
    <name type="scientific">Candidatus Kerfeldbacteria bacterium CG08_land_8_20_14_0_20_43_14</name>
    <dbReference type="NCBI Taxonomy" id="2014246"/>
    <lineage>
        <taxon>Bacteria</taxon>
        <taxon>Candidatus Kerfeldiibacteriota</taxon>
    </lineage>
</organism>
<reference evidence="8" key="1">
    <citation type="submission" date="2017-09" db="EMBL/GenBank/DDBJ databases">
        <title>Depth-based differentiation of microbial function through sediment-hosted aquifers and enrichment of novel symbionts in the deep terrestrial subsurface.</title>
        <authorList>
            <person name="Probst A.J."/>
            <person name="Ladd B."/>
            <person name="Jarett J.K."/>
            <person name="Geller-Mcgrath D.E."/>
            <person name="Sieber C.M.K."/>
            <person name="Emerson J.B."/>
            <person name="Anantharaman K."/>
            <person name="Thomas B.C."/>
            <person name="Malmstrom R."/>
            <person name="Stieglmeier M."/>
            <person name="Klingl A."/>
            <person name="Woyke T."/>
            <person name="Ryan C.M."/>
            <person name="Banfield J.F."/>
        </authorList>
    </citation>
    <scope>NUCLEOTIDE SEQUENCE [LARGE SCALE GENOMIC DNA]</scope>
</reference>
<gene>
    <name evidence="5" type="primary">rplD</name>
    <name evidence="7" type="ORF">COT26_03140</name>
</gene>
<comment type="subunit">
    <text evidence="5">Part of the 50S ribosomal subunit.</text>
</comment>